<evidence type="ECO:0000256" key="3">
    <source>
        <dbReference type="ARBA" id="ARBA00023163"/>
    </source>
</evidence>
<dbReference type="AlphaFoldDB" id="A0A1X0DBG5"/>
<sequence>MVGRAQELAALNAAIDVESRGDAILISGPPGIGRSTLLGLARDRARVLGRLVLSVSGVPQERATPFGGVHQLLCALADEHGVALAPRDVLAERADVATVATALLELLAGLDRSVLLSVDDPRWLDRRTRDVLQFVARRSAGRRLTIVAALPQAAGRELLDRDRVTDIALGPLDRAGAEELLDRRPGAPSGMRRERLLLQAAGNPGALVEFCSALADEPGFAPVSEPLPLPADRLAVYRRLLEDLPPATRSALAVLAAASDDDLSCLAVGAVVDLGALAPAESAGLVRIDGDRLCPLNPLIRSAAYHCAPLTERLDAHRAFVEHLVAQPYRAAWHRAKVVNTDVELADWIDGAAPVLQAWGGQLAAASLLRRAALLSADGDLITGRLIKAARCARYGGDPLWARELADRALHGAGTERLQVQALSERALASTWDVDLPRTIGVLCSVAEEAVAIDPVLGWEPIRAAATATFLGGDVGARAALARGLRLLTAADPSPSLQAAVSRVWVRAVSDPVSAQADAAEISRLAEQAEEPEDLEVLGATAWLAGEPGTALGCLLRALPAETSDGSPPGTPLVLMALSWIYLGTARWHEALRTAEDMSRLARYSRQPLVGAVAELIRAAVLARRGESAAARAHLDSATGMADCQGASALAACAHLVLGTVALNEDRPEAAYAEFGALFTGLGEPSHGHFSYLGVPDWAAAAVRLGDTAEAVRQLDAIVGLLPERRSARTDQLVAHARTLLQPAEPIADAVETLADPRGETWQFERAKFRLTVAGWFRRNYRRTEARREFSTALAVLERLGARLWIDAGTKELRATGIRRPADKTGVVKLSPQEHQVVYLASQGMTNRQIGSLLNVSARTVSGHLYRAFPKLGVTNRRQLRDIEPPTGLSGSVTRVR</sequence>
<dbReference type="RefSeq" id="WP_163787782.1">
    <property type="nucleotide sequence ID" value="NZ_AP022618.1"/>
</dbReference>
<dbReference type="PANTHER" id="PTHR44688">
    <property type="entry name" value="DNA-BINDING TRANSCRIPTIONAL ACTIVATOR DEVR_DOSR"/>
    <property type="match status" value="1"/>
</dbReference>
<dbReference type="STRING" id="444597.BST26_13595"/>
<evidence type="ECO:0000313" key="6">
    <source>
        <dbReference type="Proteomes" id="UP000192801"/>
    </source>
</evidence>
<comment type="caution">
    <text evidence="5">The sequence shown here is derived from an EMBL/GenBank/DDBJ whole genome shotgun (WGS) entry which is preliminary data.</text>
</comment>
<dbReference type="Gene3D" id="1.10.10.10">
    <property type="entry name" value="Winged helix-like DNA-binding domain superfamily/Winged helix DNA-binding domain"/>
    <property type="match status" value="1"/>
</dbReference>
<dbReference type="GO" id="GO:0003677">
    <property type="term" value="F:DNA binding"/>
    <property type="evidence" value="ECO:0007669"/>
    <property type="project" value="UniProtKB-KW"/>
</dbReference>
<gene>
    <name evidence="5" type="ORF">BST26_13595</name>
</gene>
<evidence type="ECO:0000256" key="1">
    <source>
        <dbReference type="ARBA" id="ARBA00023015"/>
    </source>
</evidence>
<dbReference type="Gene3D" id="1.25.40.10">
    <property type="entry name" value="Tetratricopeptide repeat domain"/>
    <property type="match status" value="1"/>
</dbReference>
<dbReference type="SMART" id="SM00421">
    <property type="entry name" value="HTH_LUXR"/>
    <property type="match status" value="1"/>
</dbReference>
<dbReference type="SUPFAM" id="SSF48452">
    <property type="entry name" value="TPR-like"/>
    <property type="match status" value="1"/>
</dbReference>
<dbReference type="PROSITE" id="PS00622">
    <property type="entry name" value="HTH_LUXR_1"/>
    <property type="match status" value="1"/>
</dbReference>
<name>A0A1X0DBG5_9MYCO</name>
<keyword evidence="3" id="KW-0804">Transcription</keyword>
<evidence type="ECO:0000256" key="2">
    <source>
        <dbReference type="ARBA" id="ARBA00023125"/>
    </source>
</evidence>
<dbReference type="Pfam" id="PF13191">
    <property type="entry name" value="AAA_16"/>
    <property type="match status" value="1"/>
</dbReference>
<dbReference type="InterPro" id="IPR000792">
    <property type="entry name" value="Tscrpt_reg_LuxR_C"/>
</dbReference>
<reference evidence="5 6" key="1">
    <citation type="submission" date="2016-12" db="EMBL/GenBank/DDBJ databases">
        <title>The new phylogeny of genus Mycobacterium.</title>
        <authorList>
            <person name="Tortoli E."/>
            <person name="Trovato A."/>
            <person name="Cirillo D.M."/>
        </authorList>
    </citation>
    <scope>NUCLEOTIDE SEQUENCE [LARGE SCALE GENOMIC DNA]</scope>
    <source>
        <strain evidence="5 6">DSM 45130</strain>
    </source>
</reference>
<feature type="domain" description="HTH luxR-type" evidence="4">
    <location>
        <begin position="823"/>
        <end position="888"/>
    </location>
</feature>
<dbReference type="Gene3D" id="3.40.50.300">
    <property type="entry name" value="P-loop containing nucleotide triphosphate hydrolases"/>
    <property type="match status" value="1"/>
</dbReference>
<keyword evidence="1" id="KW-0805">Transcription regulation</keyword>
<dbReference type="InterPro" id="IPR011990">
    <property type="entry name" value="TPR-like_helical_dom_sf"/>
</dbReference>
<dbReference type="CDD" id="cd06170">
    <property type="entry name" value="LuxR_C_like"/>
    <property type="match status" value="1"/>
</dbReference>
<dbReference type="InterPro" id="IPR027417">
    <property type="entry name" value="P-loop_NTPase"/>
</dbReference>
<dbReference type="InterPro" id="IPR041664">
    <property type="entry name" value="AAA_16"/>
</dbReference>
<evidence type="ECO:0000259" key="4">
    <source>
        <dbReference type="PROSITE" id="PS50043"/>
    </source>
</evidence>
<dbReference type="Proteomes" id="UP000192801">
    <property type="component" value="Unassembled WGS sequence"/>
</dbReference>
<organism evidence="5 6">
    <name type="scientific">Mycolicibacterium insubricum</name>
    <dbReference type="NCBI Taxonomy" id="444597"/>
    <lineage>
        <taxon>Bacteria</taxon>
        <taxon>Bacillati</taxon>
        <taxon>Actinomycetota</taxon>
        <taxon>Actinomycetes</taxon>
        <taxon>Mycobacteriales</taxon>
        <taxon>Mycobacteriaceae</taxon>
        <taxon>Mycolicibacterium</taxon>
    </lineage>
</organism>
<protein>
    <recommendedName>
        <fullName evidence="4">HTH luxR-type domain-containing protein</fullName>
    </recommendedName>
</protein>
<keyword evidence="2" id="KW-0238">DNA-binding</keyword>
<dbReference type="SUPFAM" id="SSF46894">
    <property type="entry name" value="C-terminal effector domain of the bipartite response regulators"/>
    <property type="match status" value="1"/>
</dbReference>
<dbReference type="PRINTS" id="PR00038">
    <property type="entry name" value="HTHLUXR"/>
</dbReference>
<dbReference type="InterPro" id="IPR036388">
    <property type="entry name" value="WH-like_DNA-bd_sf"/>
</dbReference>
<proteinExistence type="predicted"/>
<accession>A0A1X0DBG5</accession>
<dbReference type="SUPFAM" id="SSF52540">
    <property type="entry name" value="P-loop containing nucleoside triphosphate hydrolases"/>
    <property type="match status" value="1"/>
</dbReference>
<keyword evidence="6" id="KW-1185">Reference proteome</keyword>
<dbReference type="GO" id="GO:0006355">
    <property type="term" value="P:regulation of DNA-templated transcription"/>
    <property type="evidence" value="ECO:0007669"/>
    <property type="project" value="InterPro"/>
</dbReference>
<dbReference type="PANTHER" id="PTHR44688:SF16">
    <property type="entry name" value="DNA-BINDING TRANSCRIPTIONAL ACTIVATOR DEVR_DOSR"/>
    <property type="match status" value="1"/>
</dbReference>
<evidence type="ECO:0000313" key="5">
    <source>
        <dbReference type="EMBL" id="ORA69512.1"/>
    </source>
</evidence>
<dbReference type="PROSITE" id="PS50043">
    <property type="entry name" value="HTH_LUXR_2"/>
    <property type="match status" value="1"/>
</dbReference>
<dbReference type="EMBL" id="MVHS01000032">
    <property type="protein sequence ID" value="ORA69512.1"/>
    <property type="molecule type" value="Genomic_DNA"/>
</dbReference>
<dbReference type="InterPro" id="IPR016032">
    <property type="entry name" value="Sig_transdc_resp-reg_C-effctor"/>
</dbReference>
<dbReference type="Pfam" id="PF00196">
    <property type="entry name" value="GerE"/>
    <property type="match status" value="1"/>
</dbReference>